<accession>A0ACC1XKN2</accession>
<proteinExistence type="predicted"/>
<reference evidence="1 2" key="1">
    <citation type="journal article" date="2023" name="Science">
        <title>Complex scaffold remodeling in plant triterpene biosynthesis.</title>
        <authorList>
            <person name="De La Pena R."/>
            <person name="Hodgson H."/>
            <person name="Liu J.C."/>
            <person name="Stephenson M.J."/>
            <person name="Martin A.C."/>
            <person name="Owen C."/>
            <person name="Harkess A."/>
            <person name="Leebens-Mack J."/>
            <person name="Jimenez L.E."/>
            <person name="Osbourn A."/>
            <person name="Sattely E.S."/>
        </authorList>
    </citation>
    <scope>NUCLEOTIDE SEQUENCE [LARGE SCALE GENOMIC DNA]</scope>
    <source>
        <strain evidence="2">cv. JPN11</strain>
        <tissue evidence="1">Leaf</tissue>
    </source>
</reference>
<evidence type="ECO:0000313" key="2">
    <source>
        <dbReference type="Proteomes" id="UP001164539"/>
    </source>
</evidence>
<sequence length="567" mass="63705">MPTRLHFKAVSKTMTPKRLWLCTVESSRRVLVSMDWTELCSCVFACVYKLGHDTNAFVGTAMVDAFSVCGFVDFAREVFDGISYKDMVSWTGMVACYAENDCFEEALKIFSQMRVAGFEPNNFTFVFVLKACLELQAFSLARSVHGFALKTRYEMDLYVGVALLDLYTKSGDINDARRIFEEMPKKDVIPWSFMIARYAQSSQSIEAVELFCRMRRAFIVPNQFAFSSVLQACAMMEDLDLGKQIHSQVVKVGLDSEVFVSNALMDVYAKCGRMKSSMELFEESENRNHVTWNTMIVGYMQLGDGGKAMSMFLKMLENQVQPTEVTYSTVLRACASVAALEPGTQVHSLTVKTTYDMNVIVANALIYMYAKCGSIKDACLVFDMMIDRDIVSWNAMISGYSMHGLSAETLKIFELMEQRGHKPNNLTFVSILSACSNAGLLDQGQAYFKSMVEDYGIQPCTEHYSSIVLLLGRAGHLAKAAKLIEEIPFQRSIMLWRALLGACVIHNNVEIGRISAEHILEVEPEDEATHVLLSNMYATAKSWEKVASVRKSMQKNRSEEGTRAELD</sequence>
<name>A0ACC1XKN2_MELAZ</name>
<comment type="caution">
    <text evidence="1">The sequence shown here is derived from an EMBL/GenBank/DDBJ whole genome shotgun (WGS) entry which is preliminary data.</text>
</comment>
<evidence type="ECO:0000313" key="1">
    <source>
        <dbReference type="EMBL" id="KAJ4711482.1"/>
    </source>
</evidence>
<protein>
    <submittedName>
        <fullName evidence="1">Pentatricopeptide repeat-containing protein</fullName>
    </submittedName>
</protein>
<dbReference type="Proteomes" id="UP001164539">
    <property type="component" value="Chromosome 9"/>
</dbReference>
<keyword evidence="2" id="KW-1185">Reference proteome</keyword>
<dbReference type="EMBL" id="CM051402">
    <property type="protein sequence ID" value="KAJ4711482.1"/>
    <property type="molecule type" value="Genomic_DNA"/>
</dbReference>
<gene>
    <name evidence="1" type="ORF">OWV82_017499</name>
</gene>
<organism evidence="1 2">
    <name type="scientific">Melia azedarach</name>
    <name type="common">Chinaberry tree</name>
    <dbReference type="NCBI Taxonomy" id="155640"/>
    <lineage>
        <taxon>Eukaryota</taxon>
        <taxon>Viridiplantae</taxon>
        <taxon>Streptophyta</taxon>
        <taxon>Embryophyta</taxon>
        <taxon>Tracheophyta</taxon>
        <taxon>Spermatophyta</taxon>
        <taxon>Magnoliopsida</taxon>
        <taxon>eudicotyledons</taxon>
        <taxon>Gunneridae</taxon>
        <taxon>Pentapetalae</taxon>
        <taxon>rosids</taxon>
        <taxon>malvids</taxon>
        <taxon>Sapindales</taxon>
        <taxon>Meliaceae</taxon>
        <taxon>Melia</taxon>
    </lineage>
</organism>